<keyword evidence="8" id="KW-1185">Reference proteome</keyword>
<dbReference type="InterPro" id="IPR005323">
    <property type="entry name" value="CBM41_pullulanase"/>
</dbReference>
<organism evidence="7 8">
    <name type="scientific">Caldimonas mangrovi</name>
    <dbReference type="NCBI Taxonomy" id="2944811"/>
    <lineage>
        <taxon>Bacteria</taxon>
        <taxon>Pseudomonadati</taxon>
        <taxon>Pseudomonadota</taxon>
        <taxon>Betaproteobacteria</taxon>
        <taxon>Burkholderiales</taxon>
        <taxon>Sphaerotilaceae</taxon>
        <taxon>Caldimonas</taxon>
    </lineage>
</organism>
<dbReference type="RefSeq" id="WP_251778320.1">
    <property type="nucleotide sequence ID" value="NZ_JAMKFE010000005.1"/>
</dbReference>
<evidence type="ECO:0000256" key="4">
    <source>
        <dbReference type="ARBA" id="ARBA00023295"/>
    </source>
</evidence>
<evidence type="ECO:0000256" key="1">
    <source>
        <dbReference type="ARBA" id="ARBA00008061"/>
    </source>
</evidence>
<dbReference type="Pfam" id="PF03714">
    <property type="entry name" value="PUD"/>
    <property type="match status" value="1"/>
</dbReference>
<dbReference type="InterPro" id="IPR013784">
    <property type="entry name" value="Carb-bd-like_fold"/>
</dbReference>
<evidence type="ECO:0000256" key="2">
    <source>
        <dbReference type="ARBA" id="ARBA00022729"/>
    </source>
</evidence>
<sequence>MLTRASHPRTLVAALLCIGASGVALAQSSAPPAGSATIHYNRCDSNYDGWGLHLWKDGGVPLPGVEWQKPMMPAGQDDFGVYWHTRLDDYIKGRVNYIIHKGDTKDQGGRDMAFDGNATKEIWVNNGDRKIYTSLADAKKAREEKPCK</sequence>
<dbReference type="CDD" id="cd10315">
    <property type="entry name" value="CBM41_pullulanase"/>
    <property type="match status" value="1"/>
</dbReference>
<evidence type="ECO:0000313" key="7">
    <source>
        <dbReference type="EMBL" id="MCM5680064.1"/>
    </source>
</evidence>
<dbReference type="Proteomes" id="UP001165541">
    <property type="component" value="Unassembled WGS sequence"/>
</dbReference>
<accession>A0ABT0YMV1</accession>
<gene>
    <name evidence="7" type="ORF">M8A51_11020</name>
</gene>
<protein>
    <submittedName>
        <fullName evidence="7">Pullulanase</fullName>
    </submittedName>
</protein>
<keyword evidence="4" id="KW-0326">Glycosidase</keyword>
<evidence type="ECO:0000256" key="5">
    <source>
        <dbReference type="SAM" id="SignalP"/>
    </source>
</evidence>
<comment type="similarity">
    <text evidence="1">Belongs to the glycosyl hydrolase 13 family.</text>
</comment>
<keyword evidence="2 5" id="KW-0732">Signal</keyword>
<dbReference type="Gene3D" id="2.60.40.1110">
    <property type="match status" value="1"/>
</dbReference>
<comment type="caution">
    <text evidence="7">The sequence shown here is derived from an EMBL/GenBank/DDBJ whole genome shotgun (WGS) entry which is preliminary data.</text>
</comment>
<dbReference type="SUPFAM" id="SSF49452">
    <property type="entry name" value="Starch-binding domain-like"/>
    <property type="match status" value="1"/>
</dbReference>
<name>A0ABT0YMV1_9BURK</name>
<keyword evidence="3" id="KW-0378">Hydrolase</keyword>
<evidence type="ECO:0000313" key="8">
    <source>
        <dbReference type="Proteomes" id="UP001165541"/>
    </source>
</evidence>
<feature type="signal peptide" evidence="5">
    <location>
        <begin position="1"/>
        <end position="26"/>
    </location>
</feature>
<proteinExistence type="inferred from homology"/>
<evidence type="ECO:0000259" key="6">
    <source>
        <dbReference type="Pfam" id="PF03714"/>
    </source>
</evidence>
<feature type="domain" description="Pullulanase carbohydrate-binding module 41" evidence="6">
    <location>
        <begin position="36"/>
        <end position="133"/>
    </location>
</feature>
<dbReference type="EMBL" id="JAMKFE010000005">
    <property type="protein sequence ID" value="MCM5680064.1"/>
    <property type="molecule type" value="Genomic_DNA"/>
</dbReference>
<evidence type="ECO:0000256" key="3">
    <source>
        <dbReference type="ARBA" id="ARBA00022801"/>
    </source>
</evidence>
<reference evidence="7" key="1">
    <citation type="submission" date="2022-05" db="EMBL/GenBank/DDBJ databases">
        <title>Schlegelella sp. nov., isolated from mangrove soil.</title>
        <authorList>
            <person name="Liu Y."/>
            <person name="Ge X."/>
            <person name="Liu W."/>
        </authorList>
    </citation>
    <scope>NUCLEOTIDE SEQUENCE</scope>
    <source>
        <strain evidence="7">S2-27</strain>
    </source>
</reference>
<feature type="chain" id="PRO_5047214681" evidence="5">
    <location>
        <begin position="27"/>
        <end position="148"/>
    </location>
</feature>